<feature type="domain" description="RRM" evidence="4">
    <location>
        <begin position="439"/>
        <end position="519"/>
    </location>
</feature>
<evidence type="ECO:0000256" key="1">
    <source>
        <dbReference type="ARBA" id="ARBA00022884"/>
    </source>
</evidence>
<sequence>MHGVKRGDACSFRVGIRQTVREWAVQPSPPAVHDGCPHLPRCPREGPLPGIKGDGGHPEDRLEAAPQWRVKSDIAMSLDIDDPPNSRLFVVAGRATSAEFLRDVFEQFGVVSFVKYLRDKGVAYVKYDRASSAALAIENLHEVTLNDGRGPRLKVILAESPHMRSMYMGTAVPRACEDASLDPDNSPPRSRLFLVVPKSADGSAIEAAMSAFPDLQYCKTDLVASKGIVFVKYARSSSAAAAMEAVQASGQVAGYRVKIMLAEPKVRRSPSASSAAGMLGGGAAAAGHARAAALQALLAGGAGGARGAPAVADLSYAGLGGGLFHGAGLSPYALPLLGGGLGDAGAHALHHQQQQQLQQQHQQQQGGTPGPYDHHAAAPPGALADLDFSGLAHVGAEYAQAAGLVGLDSVTLGGGGAGFLSPMTPSLSASSSASQLSRQRLFVVLHKSVGDETLACLFRSFPGMEYCDLKKDRATGRSKGYAYVKYATHESAAAAQARLNGAEFPPGSGCRMKVMFAEPALHRARSGSADSCADAGTPFNLAGLAGGGGAVGVEELRYLSTPGGGQLGARGERDGERYMGRSQGVGERYATQAPGDRFAAQAPGDRFSAQAPGDRFSAQTPGVDHFATQTPGVDHYGAQTPGVDRYAAQTQGAALGSPLSCESGVLPRRRASPLHSPLLSSSTPDLLSAADHLAGLCLDGGGLEGLKGYTTPGGALGALSPGTTLSGSLTSSWHDLSPEGGAGSATSALGAGAAGAGHAAAAGLRPRGDAADPDPTVVYSRLARPLPDYALSHVFSRCGPVDAVRVLPDVRLAMVKFRDAESAARAVATLHGTEVLGEVLAVCASPPSQ</sequence>
<evidence type="ECO:0000256" key="2">
    <source>
        <dbReference type="PROSITE-ProRule" id="PRU00176"/>
    </source>
</evidence>
<evidence type="ECO:0000259" key="4">
    <source>
        <dbReference type="PROSITE" id="PS50102"/>
    </source>
</evidence>
<keyword evidence="1 2" id="KW-0694">RNA-binding</keyword>
<proteinExistence type="predicted"/>
<gene>
    <name evidence="5" type="ORF">g.76682</name>
</gene>
<feature type="compositionally biased region" description="Low complexity" evidence="3">
    <location>
        <begin position="347"/>
        <end position="366"/>
    </location>
</feature>
<dbReference type="Pfam" id="PF00076">
    <property type="entry name" value="RRM_1"/>
    <property type="match status" value="3"/>
</dbReference>
<dbReference type="InterPro" id="IPR034207">
    <property type="entry name" value="RBM45_RRM3"/>
</dbReference>
<name>A0A1D1ZMF4_AUXPR</name>
<evidence type="ECO:0000313" key="5">
    <source>
        <dbReference type="EMBL" id="JAT67997.1"/>
    </source>
</evidence>
<dbReference type="InterPro" id="IPR000504">
    <property type="entry name" value="RRM_dom"/>
</dbReference>
<dbReference type="Gene3D" id="3.30.70.330">
    <property type="match status" value="4"/>
</dbReference>
<feature type="domain" description="RRM" evidence="4">
    <location>
        <begin position="775"/>
        <end position="847"/>
    </location>
</feature>
<dbReference type="CDD" id="cd12368">
    <property type="entry name" value="RRM3_RBM45"/>
    <property type="match status" value="1"/>
</dbReference>
<evidence type="ECO:0000256" key="3">
    <source>
        <dbReference type="SAM" id="MobiDB-lite"/>
    </source>
</evidence>
<feature type="region of interest" description="Disordered" evidence="3">
    <location>
        <begin position="729"/>
        <end position="749"/>
    </location>
</feature>
<dbReference type="PROSITE" id="PS50102">
    <property type="entry name" value="RRM"/>
    <property type="match status" value="3"/>
</dbReference>
<feature type="region of interest" description="Disordered" evidence="3">
    <location>
        <begin position="347"/>
        <end position="379"/>
    </location>
</feature>
<dbReference type="EMBL" id="GDKF01010625">
    <property type="protein sequence ID" value="JAT67997.1"/>
    <property type="molecule type" value="Transcribed_RNA"/>
</dbReference>
<dbReference type="PANTHER" id="PTHR48027">
    <property type="entry name" value="HETEROGENEOUS NUCLEAR RIBONUCLEOPROTEIN 87F-RELATED"/>
    <property type="match status" value="1"/>
</dbReference>
<dbReference type="InterPro" id="IPR035979">
    <property type="entry name" value="RBD_domain_sf"/>
</dbReference>
<dbReference type="InterPro" id="IPR052462">
    <property type="entry name" value="SLIRP/GR-RBP-like"/>
</dbReference>
<organism evidence="5">
    <name type="scientific">Auxenochlorella protothecoides</name>
    <name type="common">Green microalga</name>
    <name type="synonym">Chlorella protothecoides</name>
    <dbReference type="NCBI Taxonomy" id="3075"/>
    <lineage>
        <taxon>Eukaryota</taxon>
        <taxon>Viridiplantae</taxon>
        <taxon>Chlorophyta</taxon>
        <taxon>core chlorophytes</taxon>
        <taxon>Trebouxiophyceae</taxon>
        <taxon>Chlorellales</taxon>
        <taxon>Chlorellaceae</taxon>
        <taxon>Auxenochlorella</taxon>
    </lineage>
</organism>
<dbReference type="SMART" id="SM00360">
    <property type="entry name" value="RRM"/>
    <property type="match status" value="4"/>
</dbReference>
<dbReference type="SUPFAM" id="SSF54928">
    <property type="entry name" value="RNA-binding domain, RBD"/>
    <property type="match status" value="2"/>
</dbReference>
<dbReference type="InterPro" id="IPR012677">
    <property type="entry name" value="Nucleotide-bd_a/b_plait_sf"/>
</dbReference>
<accession>A0A1D1ZMF4</accession>
<reference evidence="5" key="1">
    <citation type="submission" date="2015-08" db="EMBL/GenBank/DDBJ databases">
        <authorList>
            <person name="Babu N.S."/>
            <person name="Beckwith C.J."/>
            <person name="Beseler K.G."/>
            <person name="Brison A."/>
            <person name="Carone J.V."/>
            <person name="Caskin T.P."/>
            <person name="Diamond M."/>
            <person name="Durham M.E."/>
            <person name="Foxe J.M."/>
            <person name="Go M."/>
            <person name="Henderson B.A."/>
            <person name="Jones I.B."/>
            <person name="McGettigan J.A."/>
            <person name="Micheletti S.J."/>
            <person name="Nasrallah M.E."/>
            <person name="Ortiz D."/>
            <person name="Piller C.R."/>
            <person name="Privatt S.R."/>
            <person name="Schneider S.L."/>
            <person name="Sharp S."/>
            <person name="Smith T.C."/>
            <person name="Stanton J.D."/>
            <person name="Ullery H.E."/>
            <person name="Wilson R.J."/>
            <person name="Serrano M.G."/>
            <person name="Buck G."/>
            <person name="Lee V."/>
            <person name="Wang Y."/>
            <person name="Carvalho R."/>
            <person name="Voegtly L."/>
            <person name="Shi R."/>
            <person name="Duckworth R."/>
            <person name="Johnson A."/>
            <person name="Loviza R."/>
            <person name="Walstead R."/>
            <person name="Shah Z."/>
            <person name="Kiflezghi M."/>
            <person name="Wade K."/>
            <person name="Ball S.L."/>
            <person name="Bradley K.W."/>
            <person name="Asai D.J."/>
            <person name="Bowman C.A."/>
            <person name="Russell D.A."/>
            <person name="Pope W.H."/>
            <person name="Jacobs-Sera D."/>
            <person name="Hendrix R.W."/>
            <person name="Hatfull G.F."/>
        </authorList>
    </citation>
    <scope>NUCLEOTIDE SEQUENCE</scope>
</reference>
<feature type="domain" description="RRM" evidence="4">
    <location>
        <begin position="86"/>
        <end position="160"/>
    </location>
</feature>
<dbReference type="GO" id="GO:0003723">
    <property type="term" value="F:RNA binding"/>
    <property type="evidence" value="ECO:0007669"/>
    <property type="project" value="UniProtKB-UniRule"/>
</dbReference>
<dbReference type="AlphaFoldDB" id="A0A1D1ZMF4"/>
<protein>
    <recommendedName>
        <fullName evidence="4">RRM domain-containing protein</fullName>
    </recommendedName>
</protein>